<dbReference type="Proteomes" id="UP000502508">
    <property type="component" value="Chromosome"/>
</dbReference>
<evidence type="ECO:0000313" key="3">
    <source>
        <dbReference type="Proteomes" id="UP000502508"/>
    </source>
</evidence>
<dbReference type="EMBL" id="AP022870">
    <property type="protein sequence ID" value="BCB76283.1"/>
    <property type="molecule type" value="Genomic_DNA"/>
</dbReference>
<sequence length="258" mass="27846">MAHTAGMRGTHGDGELLVTEIACLAGGRWATIRAGLVMLLRRGRLNSNRRGRIERVGSSPRDGEPLEKVLFAALLGWRGAREVGEMPRVRATVGEVRRGLERRGLLRRVWVRVTVPLALAVVSGVATARLVSFDVLPPATGVLAVVVCAAAGVWFLPRRTIAGARTLRRLRGEYAADVADLEARTADVEAWSPVRVGAVVALYGDAALLAIAPVAARSAGLLDGGRWTRRLRQRNIDYGDWTDTAMSEINKENPVSGF</sequence>
<dbReference type="InterPro" id="IPR026467">
    <property type="entry name" value="Ser/Gly_Cys_C_dom"/>
</dbReference>
<reference evidence="2 3" key="2">
    <citation type="submission" date="2020-03" db="EMBL/GenBank/DDBJ databases">
        <authorList>
            <person name="Ichikawa N."/>
            <person name="Kimura A."/>
            <person name="Kitahashi Y."/>
            <person name="Uohara A."/>
        </authorList>
    </citation>
    <scope>NUCLEOTIDE SEQUENCE [LARGE SCALE GENOMIC DNA]</scope>
    <source>
        <strain evidence="2 3">NBRC 107702</strain>
    </source>
</reference>
<evidence type="ECO:0000313" key="2">
    <source>
        <dbReference type="EMBL" id="BCB76283.1"/>
    </source>
</evidence>
<reference evidence="2 3" key="1">
    <citation type="submission" date="2020-03" db="EMBL/GenBank/DDBJ databases">
        <title>Whole genome shotgun sequence of Phytohabitans flavus NBRC 107702.</title>
        <authorList>
            <person name="Komaki H."/>
            <person name="Tamura T."/>
        </authorList>
    </citation>
    <scope>NUCLEOTIDE SEQUENCE [LARGE SCALE GENOMIC DNA]</scope>
    <source>
        <strain evidence="2 3">NBRC 107702</strain>
    </source>
</reference>
<feature type="transmembrane region" description="Helical" evidence="1">
    <location>
        <begin position="136"/>
        <end position="156"/>
    </location>
</feature>
<dbReference type="NCBIfam" id="TIGR04222">
    <property type="entry name" value="near_uncomplex"/>
    <property type="match status" value="1"/>
</dbReference>
<evidence type="ECO:0008006" key="4">
    <source>
        <dbReference type="Google" id="ProtNLM"/>
    </source>
</evidence>
<proteinExistence type="predicted"/>
<dbReference type="RefSeq" id="WP_269474495.1">
    <property type="nucleotide sequence ID" value="NZ_AP022870.1"/>
</dbReference>
<keyword evidence="3" id="KW-1185">Reference proteome</keyword>
<keyword evidence="1" id="KW-0812">Transmembrane</keyword>
<organism evidence="2 3">
    <name type="scientific">Phytohabitans flavus</name>
    <dbReference type="NCBI Taxonomy" id="1076124"/>
    <lineage>
        <taxon>Bacteria</taxon>
        <taxon>Bacillati</taxon>
        <taxon>Actinomycetota</taxon>
        <taxon>Actinomycetes</taxon>
        <taxon>Micromonosporales</taxon>
        <taxon>Micromonosporaceae</taxon>
    </lineage>
</organism>
<evidence type="ECO:0000256" key="1">
    <source>
        <dbReference type="SAM" id="Phobius"/>
    </source>
</evidence>
<dbReference type="AlphaFoldDB" id="A0A6F8XR28"/>
<gene>
    <name evidence="2" type="ORF">Pflav_026930</name>
</gene>
<protein>
    <recommendedName>
        <fullName evidence="4">TIGR04222 domain-containing membrane protein</fullName>
    </recommendedName>
</protein>
<keyword evidence="1" id="KW-1133">Transmembrane helix</keyword>
<name>A0A6F8XR28_9ACTN</name>
<accession>A0A6F8XR28</accession>
<dbReference type="KEGG" id="pfla:Pflav_026930"/>
<keyword evidence="1" id="KW-0472">Membrane</keyword>
<feature type="transmembrane region" description="Helical" evidence="1">
    <location>
        <begin position="109"/>
        <end position="130"/>
    </location>
</feature>